<sequence length="88" mass="10052">METKATPVLPLDSWQKDEAEIHPRLPQILHEAGLAGIQRCILELTDRVLRRALQTNDLSLLGLERPCLFLSSLERHNNPVCILLQLEF</sequence>
<dbReference type="Proteomes" id="UP001314170">
    <property type="component" value="Unassembled WGS sequence"/>
</dbReference>
<proteinExistence type="predicted"/>
<protein>
    <submittedName>
        <fullName evidence="1">Uncharacterized protein</fullName>
    </submittedName>
</protein>
<keyword evidence="2" id="KW-1185">Reference proteome</keyword>
<evidence type="ECO:0000313" key="1">
    <source>
        <dbReference type="EMBL" id="CAK7323138.1"/>
    </source>
</evidence>
<evidence type="ECO:0000313" key="2">
    <source>
        <dbReference type="Proteomes" id="UP001314170"/>
    </source>
</evidence>
<comment type="caution">
    <text evidence="1">The sequence shown here is derived from an EMBL/GenBank/DDBJ whole genome shotgun (WGS) entry which is preliminary data.</text>
</comment>
<gene>
    <name evidence="1" type="ORF">DCAF_LOCUS754</name>
</gene>
<reference evidence="1 2" key="1">
    <citation type="submission" date="2024-01" db="EMBL/GenBank/DDBJ databases">
        <authorList>
            <person name="Waweru B."/>
        </authorList>
    </citation>
    <scope>NUCLEOTIDE SEQUENCE [LARGE SCALE GENOMIC DNA]</scope>
</reference>
<dbReference type="AlphaFoldDB" id="A0AAV1QQ87"/>
<dbReference type="EMBL" id="CAWUPB010000065">
    <property type="protein sequence ID" value="CAK7323138.1"/>
    <property type="molecule type" value="Genomic_DNA"/>
</dbReference>
<name>A0AAV1QQ87_9ROSI</name>
<organism evidence="1 2">
    <name type="scientific">Dovyalis caffra</name>
    <dbReference type="NCBI Taxonomy" id="77055"/>
    <lineage>
        <taxon>Eukaryota</taxon>
        <taxon>Viridiplantae</taxon>
        <taxon>Streptophyta</taxon>
        <taxon>Embryophyta</taxon>
        <taxon>Tracheophyta</taxon>
        <taxon>Spermatophyta</taxon>
        <taxon>Magnoliopsida</taxon>
        <taxon>eudicotyledons</taxon>
        <taxon>Gunneridae</taxon>
        <taxon>Pentapetalae</taxon>
        <taxon>rosids</taxon>
        <taxon>fabids</taxon>
        <taxon>Malpighiales</taxon>
        <taxon>Salicaceae</taxon>
        <taxon>Flacourtieae</taxon>
        <taxon>Dovyalis</taxon>
    </lineage>
</organism>
<accession>A0AAV1QQ87</accession>